<geneLocation type="mitochondrion" evidence="3"/>
<dbReference type="Proteomes" id="UP000039324">
    <property type="component" value="Unassembled WGS sequence"/>
</dbReference>
<accession>A0A0G4J5J3</accession>
<feature type="compositionally biased region" description="Acidic residues" evidence="1">
    <location>
        <begin position="741"/>
        <end position="750"/>
    </location>
</feature>
<gene>
    <name evidence="2" type="ORF">PBRA_002840</name>
    <name evidence="3" type="ORF">PLBR_LOCUS2193</name>
</gene>
<dbReference type="EMBL" id="CDSF01000133">
    <property type="protein sequence ID" value="CEP02873.1"/>
    <property type="molecule type" value="Genomic_DNA"/>
</dbReference>
<evidence type="ECO:0000313" key="5">
    <source>
        <dbReference type="Proteomes" id="UP000290189"/>
    </source>
</evidence>
<evidence type="ECO:0000313" key="3">
    <source>
        <dbReference type="EMBL" id="SPQ94978.1"/>
    </source>
</evidence>
<dbReference type="AlphaFoldDB" id="A0A0G4J5J3"/>
<reference evidence="3 5" key="2">
    <citation type="submission" date="2018-03" db="EMBL/GenBank/DDBJ databases">
        <authorList>
            <person name="Fogelqvist J."/>
        </authorList>
    </citation>
    <scope>NUCLEOTIDE SEQUENCE [LARGE SCALE GENOMIC DNA]</scope>
</reference>
<sequence length="846" mass="93027">MSDVDDDNVLAEDLDLETARDALRRHIWESYWSDTFARPEFNAGSDAPQDRIKRFSVKPKENYAAAAAAASTSESSSASEYDWRHQAFPPLAPEFNGSIGDRHQETIIVFNSLGPALFKRVVETSRTREVADLFTRVAQLEGVDVFWSGHVSVKSDNDDDVMIAKPSSSKTKFGSLRVCRFPFAAEFSFDDTTEVTMFSLARSLEDESLELLLADLQQLVDENVSETVQNLRRTRQALRCLASAGGHIEVIVSKTFGSGSIRGQVKILTKPVDESSAPPASGVDLRPGFNVALISTKLVSTTGLACKCLFPKGDVLLMDLLSSDKSKPLDLECQVVCSIVDAIPEARLSQFLSRYAGFRAKLNTDAIAREATLPLTFYIDIYADDKIDLEALIVRLEERYPKVHSKLIGNGVDQALLECRIALNYLERCSRPELFWFLFWIDCAEQYPDRIPDTIVIDACNIDSIVYKHWMAKSLADLQEFGFDKRTVENDNLFVTFWARLEDVRSKAYYKNSNGLQESVATVRMECARLGYDPDRVSSNGTQQTCLTGIAESVHAPPERAPAEPLASEITISEPEGNPQEDLSPAPSSPAAPAASVLSPLMPPTIPPPMMRAVSVPVPPSGESDDNLDDIGIVENKNASVSDKNDSEDEGERDGAAGLDKSEKKQFGGRVTPASLPVYDTDNDDHKMKVTIDRMLKFVNVVGHVPNRSLAGIAEDEDGDDPGIGRGKGETSDPPSSDWSDKEETEESSESDPGITREASDADSMSLQQKGSLLTICIPEETSGHVTRIRSTKRGRLVPPSPVARVHQLDTMRALQKKSLLMTIMGRLVPECGPGRPRSPRHNVII</sequence>
<feature type="compositionally biased region" description="Pro residues" evidence="1">
    <location>
        <begin position="601"/>
        <end position="610"/>
    </location>
</feature>
<protein>
    <submittedName>
        <fullName evidence="2">Uncharacterized protein</fullName>
    </submittedName>
</protein>
<reference evidence="2 4" key="1">
    <citation type="submission" date="2015-02" db="EMBL/GenBank/DDBJ databases">
        <authorList>
            <person name="Chooi Y.-H."/>
        </authorList>
    </citation>
    <scope>NUCLEOTIDE SEQUENCE [LARGE SCALE GENOMIC DNA]</scope>
    <source>
        <strain evidence="2">E3</strain>
    </source>
</reference>
<feature type="compositionally biased region" description="Low complexity" evidence="1">
    <location>
        <begin position="583"/>
        <end position="600"/>
    </location>
</feature>
<keyword evidence="4" id="KW-1185">Reference proteome</keyword>
<evidence type="ECO:0000313" key="4">
    <source>
        <dbReference type="Proteomes" id="UP000039324"/>
    </source>
</evidence>
<dbReference type="EMBL" id="OVEO01000003">
    <property type="protein sequence ID" value="SPQ94978.1"/>
    <property type="molecule type" value="Genomic_DNA"/>
</dbReference>
<evidence type="ECO:0000256" key="1">
    <source>
        <dbReference type="SAM" id="MobiDB-lite"/>
    </source>
</evidence>
<evidence type="ECO:0000313" key="2">
    <source>
        <dbReference type="EMBL" id="CEP02873.1"/>
    </source>
</evidence>
<feature type="region of interest" description="Disordered" evidence="1">
    <location>
        <begin position="573"/>
        <end position="684"/>
    </location>
</feature>
<keyword evidence="3" id="KW-0496">Mitochondrion</keyword>
<name>A0A0G4J5J3_PLABS</name>
<organism evidence="2 4">
    <name type="scientific">Plasmodiophora brassicae</name>
    <name type="common">Clubroot disease agent</name>
    <dbReference type="NCBI Taxonomy" id="37360"/>
    <lineage>
        <taxon>Eukaryota</taxon>
        <taxon>Sar</taxon>
        <taxon>Rhizaria</taxon>
        <taxon>Endomyxa</taxon>
        <taxon>Phytomyxea</taxon>
        <taxon>Plasmodiophorida</taxon>
        <taxon>Plasmodiophoridae</taxon>
        <taxon>Plasmodiophora</taxon>
    </lineage>
</organism>
<feature type="region of interest" description="Disordered" evidence="1">
    <location>
        <begin position="710"/>
        <end position="766"/>
    </location>
</feature>
<dbReference type="Proteomes" id="UP000290189">
    <property type="component" value="Unassembled WGS sequence"/>
</dbReference>
<proteinExistence type="predicted"/>